<proteinExistence type="inferred from homology"/>
<evidence type="ECO:0000259" key="8">
    <source>
        <dbReference type="Pfam" id="PF23016"/>
    </source>
</evidence>
<dbReference type="InterPro" id="IPR053910">
    <property type="entry name" value="RsmI_HTH"/>
</dbReference>
<dbReference type="InterPro" id="IPR008189">
    <property type="entry name" value="rRNA_ssu_MeTfrase_I"/>
</dbReference>
<evidence type="ECO:0000256" key="6">
    <source>
        <dbReference type="HAMAP-Rule" id="MF_01877"/>
    </source>
</evidence>
<dbReference type="InterPro" id="IPR014776">
    <property type="entry name" value="4pyrrole_Mease_sub2"/>
</dbReference>
<dbReference type="HAMAP" id="MF_01877">
    <property type="entry name" value="16SrRNA_methyltr_I"/>
    <property type="match status" value="1"/>
</dbReference>
<dbReference type="PROSITE" id="PS01296">
    <property type="entry name" value="RSMI"/>
    <property type="match status" value="1"/>
</dbReference>
<dbReference type="Gene3D" id="3.40.1010.10">
    <property type="entry name" value="Cobalt-precorrin-4 Transmethylase, Domain 1"/>
    <property type="match status" value="1"/>
</dbReference>
<dbReference type="Pfam" id="PF23016">
    <property type="entry name" value="RsmI_C"/>
    <property type="match status" value="1"/>
</dbReference>
<comment type="function">
    <text evidence="6">Catalyzes the 2'-O-methylation of the ribose of cytidine 1402 (C1402) in 16S rRNA.</text>
</comment>
<comment type="catalytic activity">
    <reaction evidence="6">
        <text>cytidine(1402) in 16S rRNA + S-adenosyl-L-methionine = 2'-O-methylcytidine(1402) in 16S rRNA + S-adenosyl-L-homocysteine + H(+)</text>
        <dbReference type="Rhea" id="RHEA:42924"/>
        <dbReference type="Rhea" id="RHEA-COMP:10285"/>
        <dbReference type="Rhea" id="RHEA-COMP:10286"/>
        <dbReference type="ChEBI" id="CHEBI:15378"/>
        <dbReference type="ChEBI" id="CHEBI:57856"/>
        <dbReference type="ChEBI" id="CHEBI:59789"/>
        <dbReference type="ChEBI" id="CHEBI:74495"/>
        <dbReference type="ChEBI" id="CHEBI:82748"/>
        <dbReference type="EC" id="2.1.1.198"/>
    </reaction>
</comment>
<dbReference type="PANTHER" id="PTHR46111">
    <property type="entry name" value="RIBOSOMAL RNA SMALL SUBUNIT METHYLTRANSFERASE I"/>
    <property type="match status" value="1"/>
</dbReference>
<dbReference type="EC" id="2.1.1.198" evidence="6"/>
<name>A0A316FIK9_9GAMM</name>
<protein>
    <recommendedName>
        <fullName evidence="6">Ribosomal RNA small subunit methyltransferase I</fullName>
        <ecNumber evidence="6">2.1.1.198</ecNumber>
    </recommendedName>
    <alternativeName>
        <fullName evidence="6">16S rRNA 2'-O-ribose C1402 methyltransferase</fullName>
    </alternativeName>
    <alternativeName>
        <fullName evidence="6">rRNA (cytidine-2'-O-)-methyltransferase RsmI</fullName>
    </alternativeName>
</protein>
<evidence type="ECO:0000256" key="4">
    <source>
        <dbReference type="ARBA" id="ARBA00022679"/>
    </source>
</evidence>
<dbReference type="OrthoDB" id="9809084at2"/>
<evidence type="ECO:0000313" key="10">
    <source>
        <dbReference type="Proteomes" id="UP000245790"/>
    </source>
</evidence>
<dbReference type="AlphaFoldDB" id="A0A316FIK9"/>
<feature type="domain" description="RsmI HTH" evidence="8">
    <location>
        <begin position="243"/>
        <end position="279"/>
    </location>
</feature>
<reference evidence="9 10" key="1">
    <citation type="submission" date="2018-05" db="EMBL/GenBank/DDBJ databases">
        <title>Genomic Encyclopedia of Type Strains, Phase IV (KMG-IV): sequencing the most valuable type-strain genomes for metagenomic binning, comparative biology and taxonomic classification.</title>
        <authorList>
            <person name="Goeker M."/>
        </authorList>
    </citation>
    <scope>NUCLEOTIDE SEQUENCE [LARGE SCALE GENOMIC DNA]</scope>
    <source>
        <strain evidence="9 10">DSM 25350</strain>
    </source>
</reference>
<evidence type="ECO:0000256" key="2">
    <source>
        <dbReference type="ARBA" id="ARBA00022552"/>
    </source>
</evidence>
<dbReference type="RefSeq" id="WP_109764477.1">
    <property type="nucleotide sequence ID" value="NZ_QGGU01000010.1"/>
</dbReference>
<organism evidence="9 10">
    <name type="scientific">Pleionea mediterranea</name>
    <dbReference type="NCBI Taxonomy" id="523701"/>
    <lineage>
        <taxon>Bacteria</taxon>
        <taxon>Pseudomonadati</taxon>
        <taxon>Pseudomonadota</taxon>
        <taxon>Gammaproteobacteria</taxon>
        <taxon>Oceanospirillales</taxon>
        <taxon>Pleioneaceae</taxon>
        <taxon>Pleionea</taxon>
    </lineage>
</organism>
<dbReference type="InterPro" id="IPR018063">
    <property type="entry name" value="SAM_MeTrfase_RsmI_CS"/>
</dbReference>
<keyword evidence="2 6" id="KW-0698">rRNA processing</keyword>
<dbReference type="SUPFAM" id="SSF53790">
    <property type="entry name" value="Tetrapyrrole methylase"/>
    <property type="match status" value="1"/>
</dbReference>
<comment type="subcellular location">
    <subcellularLocation>
        <location evidence="6">Cytoplasm</location>
    </subcellularLocation>
</comment>
<evidence type="ECO:0000256" key="3">
    <source>
        <dbReference type="ARBA" id="ARBA00022603"/>
    </source>
</evidence>
<comment type="caution">
    <text evidence="9">The sequence shown here is derived from an EMBL/GenBank/DDBJ whole genome shotgun (WGS) entry which is preliminary data.</text>
</comment>
<evidence type="ECO:0000259" key="7">
    <source>
        <dbReference type="Pfam" id="PF00590"/>
    </source>
</evidence>
<dbReference type="FunFam" id="3.30.950.10:FF:000002">
    <property type="entry name" value="Ribosomal RNA small subunit methyltransferase I"/>
    <property type="match status" value="1"/>
</dbReference>
<sequence>MASQLGTLYVVATPIGNLDDLSKRAIDTLKQVQRILAEDTRRSQQLLTNFSIRGSLTSLHDHNERQRVEQVKAWLAQGDDLALISDAGTPLISDPGYVLVNQLRQDGFNVVPIPGPCAIITALSVAGLPTDRFCFEGFLPAKPSGRRKVLQAMSEESRTWVFYESSHRVLECLKDMNQVLGAERELVLARELTKRFETVISGTCEAVMAVLSSDSNQCRGEFVIMVKGLPEVTSAPPVSPELLLQELLPHVSTKTASQIAAKLTGLPKKELYQMALGLKP</sequence>
<dbReference type="GO" id="GO:0005737">
    <property type="term" value="C:cytoplasm"/>
    <property type="evidence" value="ECO:0007669"/>
    <property type="project" value="UniProtKB-SubCell"/>
</dbReference>
<keyword evidence="1 6" id="KW-0963">Cytoplasm</keyword>
<dbReference type="PIRSF" id="PIRSF005917">
    <property type="entry name" value="MTase_YraL"/>
    <property type="match status" value="1"/>
</dbReference>
<dbReference type="Gene3D" id="3.30.950.10">
    <property type="entry name" value="Methyltransferase, Cobalt-precorrin-4 Transmethylase, Domain 2"/>
    <property type="match status" value="1"/>
</dbReference>
<dbReference type="CDD" id="cd11648">
    <property type="entry name" value="RsmI"/>
    <property type="match status" value="1"/>
</dbReference>
<keyword evidence="4 6" id="KW-0808">Transferase</keyword>
<evidence type="ECO:0000256" key="1">
    <source>
        <dbReference type="ARBA" id="ARBA00022490"/>
    </source>
</evidence>
<dbReference type="InterPro" id="IPR000878">
    <property type="entry name" value="4pyrrol_Mease"/>
</dbReference>
<keyword evidence="5 6" id="KW-0949">S-adenosyl-L-methionine</keyword>
<dbReference type="Proteomes" id="UP000245790">
    <property type="component" value="Unassembled WGS sequence"/>
</dbReference>
<evidence type="ECO:0000313" key="9">
    <source>
        <dbReference type="EMBL" id="PWK47945.1"/>
    </source>
</evidence>
<dbReference type="InterPro" id="IPR014777">
    <property type="entry name" value="4pyrrole_Mease_sub1"/>
</dbReference>
<accession>A0A316FIK9</accession>
<dbReference type="NCBIfam" id="TIGR00096">
    <property type="entry name" value="16S rRNA (cytidine(1402)-2'-O)-methyltransferase"/>
    <property type="match status" value="1"/>
</dbReference>
<dbReference type="GO" id="GO:0070677">
    <property type="term" value="F:rRNA (cytosine-2'-O-)-methyltransferase activity"/>
    <property type="evidence" value="ECO:0007669"/>
    <property type="project" value="UniProtKB-UniRule"/>
</dbReference>
<keyword evidence="10" id="KW-1185">Reference proteome</keyword>
<dbReference type="InterPro" id="IPR035996">
    <property type="entry name" value="4pyrrol_Methylase_sf"/>
</dbReference>
<comment type="similarity">
    <text evidence="6">Belongs to the methyltransferase superfamily. RsmI family.</text>
</comment>
<feature type="domain" description="Tetrapyrrole methylase" evidence="7">
    <location>
        <begin position="7"/>
        <end position="205"/>
    </location>
</feature>
<keyword evidence="3 6" id="KW-0489">Methyltransferase</keyword>
<dbReference type="Pfam" id="PF00590">
    <property type="entry name" value="TP_methylase"/>
    <property type="match status" value="1"/>
</dbReference>
<evidence type="ECO:0000256" key="5">
    <source>
        <dbReference type="ARBA" id="ARBA00022691"/>
    </source>
</evidence>
<gene>
    <name evidence="6" type="primary">rsmI</name>
    <name evidence="9" type="ORF">C8D97_110161</name>
</gene>
<dbReference type="PANTHER" id="PTHR46111:SF1">
    <property type="entry name" value="RIBOSOMAL RNA SMALL SUBUNIT METHYLTRANSFERASE I"/>
    <property type="match status" value="1"/>
</dbReference>
<dbReference type="EMBL" id="QGGU01000010">
    <property type="protein sequence ID" value="PWK47945.1"/>
    <property type="molecule type" value="Genomic_DNA"/>
</dbReference>